<proteinExistence type="predicted"/>
<evidence type="ECO:0000313" key="2">
    <source>
        <dbReference type="EMBL" id="QBB70994.1"/>
    </source>
</evidence>
<dbReference type="OrthoDB" id="8480302at2"/>
<dbReference type="KEGG" id="xbc:ELE36_11895"/>
<sequence>MLVTLARFLDPWEAYVVRARLDADGIPATVALANHAIADWPMSLALGGTLVQVPAGFLEQSRQILSDYDAGVLEDELNEVMDLQREHCPRCGSTDFKRTMRKRNRIYAILIILFFAIFPASRNRLICKNCGFSWNWGED</sequence>
<name>A0A411HKQ8_9GAMM</name>
<gene>
    <name evidence="2" type="ORF">ELE36_11895</name>
</gene>
<evidence type="ECO:0000313" key="3">
    <source>
        <dbReference type="Proteomes" id="UP000291562"/>
    </source>
</evidence>
<protein>
    <recommendedName>
        <fullName evidence="4">DUF2007 domain-containing protein</fullName>
    </recommendedName>
</protein>
<feature type="transmembrane region" description="Helical" evidence="1">
    <location>
        <begin position="106"/>
        <end position="122"/>
    </location>
</feature>
<keyword evidence="1" id="KW-1133">Transmembrane helix</keyword>
<organism evidence="2 3">
    <name type="scientific">Pseudolysobacter antarcticus</name>
    <dbReference type="NCBI Taxonomy" id="2511995"/>
    <lineage>
        <taxon>Bacteria</taxon>
        <taxon>Pseudomonadati</taxon>
        <taxon>Pseudomonadota</taxon>
        <taxon>Gammaproteobacteria</taxon>
        <taxon>Lysobacterales</taxon>
        <taxon>Rhodanobacteraceae</taxon>
        <taxon>Pseudolysobacter</taxon>
    </lineage>
</organism>
<dbReference type="AlphaFoldDB" id="A0A411HKQ8"/>
<evidence type="ECO:0000256" key="1">
    <source>
        <dbReference type="SAM" id="Phobius"/>
    </source>
</evidence>
<accession>A0A411HKQ8</accession>
<keyword evidence="1" id="KW-0812">Transmembrane</keyword>
<keyword evidence="3" id="KW-1185">Reference proteome</keyword>
<dbReference type="Proteomes" id="UP000291562">
    <property type="component" value="Chromosome"/>
</dbReference>
<dbReference type="RefSeq" id="WP_129833564.1">
    <property type="nucleotide sequence ID" value="NZ_CP035704.1"/>
</dbReference>
<evidence type="ECO:0008006" key="4">
    <source>
        <dbReference type="Google" id="ProtNLM"/>
    </source>
</evidence>
<keyword evidence="1" id="KW-0472">Membrane</keyword>
<dbReference type="EMBL" id="CP035704">
    <property type="protein sequence ID" value="QBB70994.1"/>
    <property type="molecule type" value="Genomic_DNA"/>
</dbReference>
<reference evidence="2 3" key="1">
    <citation type="submission" date="2019-01" db="EMBL/GenBank/DDBJ databases">
        <title>Pseudolysobacter antarctica gen. nov., sp. nov., isolated from Fildes Peninsula, Antarctica.</title>
        <authorList>
            <person name="Wei Z."/>
            <person name="Peng F."/>
        </authorList>
    </citation>
    <scope>NUCLEOTIDE SEQUENCE [LARGE SCALE GENOMIC DNA]</scope>
    <source>
        <strain evidence="2 3">AQ6-296</strain>
    </source>
</reference>